<proteinExistence type="inferred from homology"/>
<dbReference type="SUPFAM" id="SSF140914">
    <property type="entry name" value="PriB N-terminal domain-like"/>
    <property type="match status" value="1"/>
</dbReference>
<evidence type="ECO:0000256" key="7">
    <source>
        <dbReference type="HAMAP-Rule" id="MF_00701"/>
    </source>
</evidence>
<comment type="caution">
    <text evidence="9">The sequence shown here is derived from an EMBL/GenBank/DDBJ whole genome shotgun (WGS) entry which is preliminary data.</text>
</comment>
<feature type="domain" description="DNA primase large subunit C-terminal" evidence="8">
    <location>
        <begin position="230"/>
        <end position="309"/>
    </location>
</feature>
<name>A0ABD6ATU3_9EURY</name>
<evidence type="ECO:0000259" key="8">
    <source>
        <dbReference type="Pfam" id="PF04104"/>
    </source>
</evidence>
<evidence type="ECO:0000256" key="4">
    <source>
        <dbReference type="ARBA" id="ARBA00022723"/>
    </source>
</evidence>
<dbReference type="Pfam" id="PF26466">
    <property type="entry name" value="DNA_primase_lrg_N"/>
    <property type="match status" value="1"/>
</dbReference>
<keyword evidence="2 7" id="KW-0639">Primosome</keyword>
<dbReference type="GO" id="GO:0046872">
    <property type="term" value="F:metal ion binding"/>
    <property type="evidence" value="ECO:0007669"/>
    <property type="project" value="UniProtKB-KW"/>
</dbReference>
<evidence type="ECO:0000256" key="2">
    <source>
        <dbReference type="ARBA" id="ARBA00022515"/>
    </source>
</evidence>
<dbReference type="InterPro" id="IPR058560">
    <property type="entry name" value="DNA_primase_C"/>
</dbReference>
<dbReference type="HAMAP" id="MF_00701">
    <property type="entry name" value="DNA_primase_lrg_arc"/>
    <property type="match status" value="1"/>
</dbReference>
<dbReference type="Proteomes" id="UP001597187">
    <property type="component" value="Unassembled WGS sequence"/>
</dbReference>
<accession>A0ABD6ATU3</accession>
<reference evidence="9 10" key="1">
    <citation type="journal article" date="2019" name="Int. J. Syst. Evol. Microbiol.">
        <title>The Global Catalogue of Microorganisms (GCM) 10K type strain sequencing project: providing services to taxonomists for standard genome sequencing and annotation.</title>
        <authorList>
            <consortium name="The Broad Institute Genomics Platform"/>
            <consortium name="The Broad Institute Genome Sequencing Center for Infectious Disease"/>
            <person name="Wu L."/>
            <person name="Ma J."/>
        </authorList>
    </citation>
    <scope>NUCLEOTIDE SEQUENCE [LARGE SCALE GENOMIC DNA]</scope>
    <source>
        <strain evidence="9 10">CGMCC 1.12563</strain>
    </source>
</reference>
<organism evidence="9 10">
    <name type="scientific">Halomarina rubra</name>
    <dbReference type="NCBI Taxonomy" id="2071873"/>
    <lineage>
        <taxon>Archaea</taxon>
        <taxon>Methanobacteriati</taxon>
        <taxon>Methanobacteriota</taxon>
        <taxon>Stenosarchaea group</taxon>
        <taxon>Halobacteria</taxon>
        <taxon>Halobacteriales</taxon>
        <taxon>Natronomonadaceae</taxon>
        <taxon>Halomarina</taxon>
    </lineage>
</organism>
<feature type="binding site" evidence="7">
    <location>
        <position position="239"/>
    </location>
    <ligand>
        <name>[4Fe-4S] cluster</name>
        <dbReference type="ChEBI" id="CHEBI:49883"/>
    </ligand>
</feature>
<evidence type="ECO:0000256" key="3">
    <source>
        <dbReference type="ARBA" id="ARBA00022705"/>
    </source>
</evidence>
<dbReference type="GO" id="GO:1990077">
    <property type="term" value="C:primosome complex"/>
    <property type="evidence" value="ECO:0007669"/>
    <property type="project" value="UniProtKB-KW"/>
</dbReference>
<dbReference type="InterPro" id="IPR023642">
    <property type="entry name" value="DNA_primase_lsu_PriL"/>
</dbReference>
<evidence type="ECO:0000313" key="9">
    <source>
        <dbReference type="EMBL" id="MFD1513184.1"/>
    </source>
</evidence>
<keyword evidence="10" id="KW-1185">Reference proteome</keyword>
<comment type="function">
    <text evidence="7">Regulatory subunit of DNA primase, an RNA polymerase that catalyzes the synthesis of short RNA molecules used as primers for DNA polymerase during DNA replication. Stabilizes and modulates the activity of the small subunit, increasing the rate of DNA synthesis, and conferring RNA synthesis capability. The DNA polymerase activity may enable DNA primase to also catalyze primer extension after primer synthesis. May also play a role in DNA repair.</text>
</comment>
<gene>
    <name evidence="7" type="primary">priL</name>
    <name evidence="9" type="ORF">ACFSBT_07840</name>
</gene>
<keyword evidence="1 7" id="KW-0004">4Fe-4S</keyword>
<evidence type="ECO:0000313" key="10">
    <source>
        <dbReference type="Proteomes" id="UP001597187"/>
    </source>
</evidence>
<keyword evidence="3 7" id="KW-0235">DNA replication</keyword>
<dbReference type="RefSeq" id="WP_250873144.1">
    <property type="nucleotide sequence ID" value="NZ_JALXFV010000003.1"/>
</dbReference>
<dbReference type="GO" id="GO:0006269">
    <property type="term" value="P:DNA replication, synthesis of primer"/>
    <property type="evidence" value="ECO:0007669"/>
    <property type="project" value="UniProtKB-UniRule"/>
</dbReference>
<feature type="binding site" evidence="7">
    <location>
        <position position="304"/>
    </location>
    <ligand>
        <name>[4Fe-4S] cluster</name>
        <dbReference type="ChEBI" id="CHEBI:49883"/>
    </ligand>
</feature>
<feature type="binding site" evidence="7">
    <location>
        <position position="313"/>
    </location>
    <ligand>
        <name>[4Fe-4S] cluster</name>
        <dbReference type="ChEBI" id="CHEBI:49883"/>
    </ligand>
</feature>
<dbReference type="GO" id="GO:0051539">
    <property type="term" value="F:4 iron, 4 sulfur cluster binding"/>
    <property type="evidence" value="ECO:0007669"/>
    <property type="project" value="UniProtKB-UniRule"/>
</dbReference>
<comment type="cofactor">
    <cofactor evidence="7">
        <name>[4Fe-4S] cluster</name>
        <dbReference type="ChEBI" id="CHEBI:49883"/>
    </cofactor>
    <text evidence="7">Binds 1 [4Fe-4S] cluster.</text>
</comment>
<evidence type="ECO:0000256" key="1">
    <source>
        <dbReference type="ARBA" id="ARBA00022485"/>
    </source>
</evidence>
<dbReference type="Pfam" id="PF04104">
    <property type="entry name" value="DNA_primase_lrg"/>
    <property type="match status" value="1"/>
</dbReference>
<dbReference type="AlphaFoldDB" id="A0ABD6ATU3"/>
<sequence length="335" mass="36339">MDAHHARYPFFESARQAVGEAGVDLVTLIREGHPAVERGRERVQRALVAGTVEQASDQRVDARTEVLSYPIARVLVSLVDAPGAVEKYAASEATTAHERFVEEFERGRQSTLGGDPLTLDAVLREFDLASVVRSDGTDTDPTEYRVAVGTYLDLAPAGDDWRLVTRELADGWVTVTRRELYDLLERAVERRVADGLPLTVPEEIADPLAAVVSEVESALATATYPRSFDRVDPGSFPPCMQALLDRARSDEESLSAAGRFALVSFLGALGMDGEAATTLVGSADESLAYAADRLDGGLYPPPSCSTMQAYDVCIDPDDRCATIDHPLEYYAEALE</sequence>
<comment type="similarity">
    <text evidence="7">Belongs to the eukaryotic-type primase large subunit family.</text>
</comment>
<keyword evidence="5 7" id="KW-0408">Iron</keyword>
<evidence type="ECO:0000256" key="6">
    <source>
        <dbReference type="ARBA" id="ARBA00023014"/>
    </source>
</evidence>
<dbReference type="EMBL" id="JBHUDC010000003">
    <property type="protein sequence ID" value="MFD1513184.1"/>
    <property type="molecule type" value="Genomic_DNA"/>
</dbReference>
<protein>
    <recommendedName>
        <fullName evidence="7">DNA primase large subunit PriL</fullName>
    </recommendedName>
</protein>
<keyword evidence="4 7" id="KW-0479">Metal-binding</keyword>
<comment type="subunit">
    <text evidence="7">Heterodimer of a small subunit (PriS) and a large subunit (PriL).</text>
</comment>
<keyword evidence="6 7" id="KW-0411">Iron-sulfur</keyword>
<evidence type="ECO:0000256" key="5">
    <source>
        <dbReference type="ARBA" id="ARBA00023004"/>
    </source>
</evidence>
<feature type="binding site" evidence="7">
    <location>
        <position position="320"/>
    </location>
    <ligand>
        <name>[4Fe-4S] cluster</name>
        <dbReference type="ChEBI" id="CHEBI:49883"/>
    </ligand>
</feature>
<dbReference type="CDD" id="cd06560">
    <property type="entry name" value="PriL"/>
    <property type="match status" value="1"/>
</dbReference>